<accession>A0A934MAF2</accession>
<organism evidence="1 2">
    <name type="scientific">Palleronia pontilimi</name>
    <dbReference type="NCBI Taxonomy" id="1964209"/>
    <lineage>
        <taxon>Bacteria</taxon>
        <taxon>Pseudomonadati</taxon>
        <taxon>Pseudomonadota</taxon>
        <taxon>Alphaproteobacteria</taxon>
        <taxon>Rhodobacterales</taxon>
        <taxon>Roseobacteraceae</taxon>
        <taxon>Palleronia</taxon>
    </lineage>
</organism>
<comment type="caution">
    <text evidence="1">The sequence shown here is derived from an EMBL/GenBank/DDBJ whole genome shotgun (WGS) entry which is preliminary data.</text>
</comment>
<sequence length="167" mass="18093">MSDIAAFTLVRNDSYFLRKCIDHYGAAFGLQALFVLRHGSDWTMPALPPGVNVLTFDGPMPRGPRNDWSAALCSDFAAFLLGQYKAVVRADTDEFLVADPQSGLSLADAILAERDQGCISALGIDVIHDIANESALSQEAGSILAQRRHGVITREFTKPCVVFHPAT</sequence>
<evidence type="ECO:0000313" key="2">
    <source>
        <dbReference type="Proteomes" id="UP000642488"/>
    </source>
</evidence>
<dbReference type="EMBL" id="JAEKPD010000010">
    <property type="protein sequence ID" value="MBJ3763547.1"/>
    <property type="molecule type" value="Genomic_DNA"/>
</dbReference>
<proteinExistence type="predicted"/>
<evidence type="ECO:0000313" key="1">
    <source>
        <dbReference type="EMBL" id="MBJ3763547.1"/>
    </source>
</evidence>
<evidence type="ECO:0008006" key="3">
    <source>
        <dbReference type="Google" id="ProtNLM"/>
    </source>
</evidence>
<dbReference type="RefSeq" id="WP_198916708.1">
    <property type="nucleotide sequence ID" value="NZ_JAEKPD010000010.1"/>
</dbReference>
<protein>
    <recommendedName>
        <fullName evidence="3">Glycosyl transferase family 2</fullName>
    </recommendedName>
</protein>
<dbReference type="AlphaFoldDB" id="A0A934MAF2"/>
<name>A0A934MAF2_9RHOB</name>
<keyword evidence="2" id="KW-1185">Reference proteome</keyword>
<gene>
    <name evidence="1" type="ORF">ILP92_12395</name>
</gene>
<reference evidence="1" key="1">
    <citation type="submission" date="2020-12" db="EMBL/GenBank/DDBJ databases">
        <title>Bacterial taxonomy.</title>
        <authorList>
            <person name="Pan X."/>
        </authorList>
    </citation>
    <scope>NUCLEOTIDE SEQUENCE</scope>
    <source>
        <strain evidence="1">KCTC 52957</strain>
    </source>
</reference>
<dbReference type="Proteomes" id="UP000642488">
    <property type="component" value="Unassembled WGS sequence"/>
</dbReference>